<dbReference type="SMART" id="SM00382">
    <property type="entry name" value="AAA"/>
    <property type="match status" value="1"/>
</dbReference>
<evidence type="ECO:0000256" key="8">
    <source>
        <dbReference type="ARBA" id="ARBA00023136"/>
    </source>
</evidence>
<dbReference type="GO" id="GO:0005524">
    <property type="term" value="F:ATP binding"/>
    <property type="evidence" value="ECO:0007669"/>
    <property type="project" value="UniProtKB-KW"/>
</dbReference>
<evidence type="ECO:0000256" key="7">
    <source>
        <dbReference type="ARBA" id="ARBA00022989"/>
    </source>
</evidence>
<dbReference type="InterPro" id="IPR039421">
    <property type="entry name" value="Type_1_exporter"/>
</dbReference>
<dbReference type="SUPFAM" id="SSF52540">
    <property type="entry name" value="P-loop containing nucleoside triphosphate hydrolases"/>
    <property type="match status" value="1"/>
</dbReference>
<feature type="domain" description="ABC transporter" evidence="11">
    <location>
        <begin position="361"/>
        <end position="599"/>
    </location>
</feature>
<keyword evidence="2" id="KW-1003">Cell membrane</keyword>
<dbReference type="KEGG" id="cee:CENDO_00125"/>
<dbReference type="EC" id="3.6.3.-" evidence="13"/>
<feature type="transmembrane region" description="Helical" evidence="10">
    <location>
        <begin position="276"/>
        <end position="297"/>
    </location>
</feature>
<dbReference type="GO" id="GO:0005886">
    <property type="term" value="C:plasma membrane"/>
    <property type="evidence" value="ECO:0007669"/>
    <property type="project" value="UniProtKB-SubCell"/>
</dbReference>
<evidence type="ECO:0000256" key="10">
    <source>
        <dbReference type="SAM" id="Phobius"/>
    </source>
</evidence>
<dbReference type="OrthoDB" id="9806127at2"/>
<dbReference type="RefSeq" id="WP_136140230.1">
    <property type="nucleotide sequence ID" value="NZ_CP039247.1"/>
</dbReference>
<dbReference type="Proteomes" id="UP000296352">
    <property type="component" value="Chromosome"/>
</dbReference>
<evidence type="ECO:0000256" key="3">
    <source>
        <dbReference type="ARBA" id="ARBA00022692"/>
    </source>
</evidence>
<keyword evidence="13" id="KW-0378">Hydrolase</keyword>
<evidence type="ECO:0000256" key="9">
    <source>
        <dbReference type="ARBA" id="ARBA00023455"/>
    </source>
</evidence>
<dbReference type="InterPro" id="IPR011527">
    <property type="entry name" value="ABC1_TM_dom"/>
</dbReference>
<keyword evidence="5 13" id="KW-0067">ATP-binding</keyword>
<gene>
    <name evidence="13" type="primary">irtB</name>
    <name evidence="13" type="ORF">CENDO_00125</name>
</gene>
<comment type="subcellular location">
    <subcellularLocation>
        <location evidence="1">Cell inner membrane</location>
        <topology evidence="1">Multi-pass membrane protein</topology>
    </subcellularLocation>
</comment>
<dbReference type="PANTHER" id="PTHR24221">
    <property type="entry name" value="ATP-BINDING CASSETTE SUB-FAMILY B"/>
    <property type="match status" value="1"/>
</dbReference>
<dbReference type="GO" id="GO:0016887">
    <property type="term" value="F:ATP hydrolysis activity"/>
    <property type="evidence" value="ECO:0007669"/>
    <property type="project" value="InterPro"/>
</dbReference>
<keyword evidence="7 10" id="KW-1133">Transmembrane helix</keyword>
<feature type="transmembrane region" description="Helical" evidence="10">
    <location>
        <begin position="180"/>
        <end position="198"/>
    </location>
</feature>
<keyword evidence="4" id="KW-0547">Nucleotide-binding</keyword>
<evidence type="ECO:0000256" key="5">
    <source>
        <dbReference type="ARBA" id="ARBA00022840"/>
    </source>
</evidence>
<dbReference type="EMBL" id="CP039247">
    <property type="protein sequence ID" value="QCB27336.1"/>
    <property type="molecule type" value="Genomic_DNA"/>
</dbReference>
<dbReference type="PROSITE" id="PS50929">
    <property type="entry name" value="ABC_TM1F"/>
    <property type="match status" value="1"/>
</dbReference>
<feature type="domain" description="ABC transmembrane type-1" evidence="12">
    <location>
        <begin position="41"/>
        <end position="329"/>
    </location>
</feature>
<dbReference type="GO" id="GO:0140359">
    <property type="term" value="F:ABC-type transporter activity"/>
    <property type="evidence" value="ECO:0007669"/>
    <property type="project" value="InterPro"/>
</dbReference>
<dbReference type="PANTHER" id="PTHR24221:SF654">
    <property type="entry name" value="ATP-BINDING CASSETTE SUB-FAMILY B MEMBER 6"/>
    <property type="match status" value="1"/>
</dbReference>
<dbReference type="InterPro" id="IPR003439">
    <property type="entry name" value="ABC_transporter-like_ATP-bd"/>
</dbReference>
<dbReference type="InterPro" id="IPR003593">
    <property type="entry name" value="AAA+_ATPase"/>
</dbReference>
<keyword evidence="14" id="KW-1185">Reference proteome</keyword>
<keyword evidence="2" id="KW-0997">Cell inner membrane</keyword>
<evidence type="ECO:0000256" key="2">
    <source>
        <dbReference type="ARBA" id="ARBA00022519"/>
    </source>
</evidence>
<evidence type="ECO:0000259" key="11">
    <source>
        <dbReference type="PROSITE" id="PS50893"/>
    </source>
</evidence>
<dbReference type="Pfam" id="PF00005">
    <property type="entry name" value="ABC_tran"/>
    <property type="match status" value="1"/>
</dbReference>
<dbReference type="SUPFAM" id="SSF90123">
    <property type="entry name" value="ABC transporter transmembrane region"/>
    <property type="match status" value="1"/>
</dbReference>
<comment type="similarity">
    <text evidence="9">Belongs to the ABC transporter superfamily. Siderophore-Fe(3+) uptake transporter (SIUT) (TC 3.A.1.21) family.</text>
</comment>
<evidence type="ECO:0000256" key="4">
    <source>
        <dbReference type="ARBA" id="ARBA00022741"/>
    </source>
</evidence>
<reference evidence="13 14" key="1">
    <citation type="submission" date="2019-04" db="EMBL/GenBank/DDBJ databases">
        <title>Corynebacterium endometrii sp. nov., isolated from the uterus of a cow with endometritis.</title>
        <authorList>
            <person name="Ballas P."/>
            <person name="Ruckert C."/>
            <person name="Wagener K."/>
            <person name="Drillich M."/>
            <person name="Kaempfer P."/>
            <person name="Busse H.-J."/>
            <person name="Ehling-Schulz M."/>
        </authorList>
    </citation>
    <scope>NUCLEOTIDE SEQUENCE [LARGE SCALE GENOMIC DNA]</scope>
    <source>
        <strain evidence="13 14">LMM-1653</strain>
    </source>
</reference>
<dbReference type="InterPro" id="IPR036640">
    <property type="entry name" value="ABC1_TM_sf"/>
</dbReference>
<evidence type="ECO:0000259" key="12">
    <source>
        <dbReference type="PROSITE" id="PS50929"/>
    </source>
</evidence>
<proteinExistence type="inferred from homology"/>
<evidence type="ECO:0000313" key="14">
    <source>
        <dbReference type="Proteomes" id="UP000296352"/>
    </source>
</evidence>
<evidence type="ECO:0000256" key="1">
    <source>
        <dbReference type="ARBA" id="ARBA00004429"/>
    </source>
</evidence>
<feature type="transmembrane region" description="Helical" evidence="10">
    <location>
        <begin position="39"/>
        <end position="61"/>
    </location>
</feature>
<protein>
    <submittedName>
        <fullName evidence="13">Iron import ATP-binding/permease protein IrtB</fullName>
        <ecNumber evidence="13">3.6.3.-</ecNumber>
    </submittedName>
</protein>
<keyword evidence="3 10" id="KW-0812">Transmembrane</keyword>
<dbReference type="InterPro" id="IPR027417">
    <property type="entry name" value="P-loop_NTPase"/>
</dbReference>
<dbReference type="GO" id="GO:0034040">
    <property type="term" value="F:ATPase-coupled lipid transmembrane transporter activity"/>
    <property type="evidence" value="ECO:0007669"/>
    <property type="project" value="TreeGrafter"/>
</dbReference>
<dbReference type="Gene3D" id="3.40.50.300">
    <property type="entry name" value="P-loop containing nucleotide triphosphate hydrolases"/>
    <property type="match status" value="1"/>
</dbReference>
<dbReference type="Gene3D" id="1.20.1560.10">
    <property type="entry name" value="ABC transporter type 1, transmembrane domain"/>
    <property type="match status" value="1"/>
</dbReference>
<name>A0A4P7QER6_9CORY</name>
<evidence type="ECO:0000256" key="6">
    <source>
        <dbReference type="ARBA" id="ARBA00022967"/>
    </source>
</evidence>
<keyword evidence="8 10" id="KW-0472">Membrane</keyword>
<organism evidence="13 14">
    <name type="scientific">Corynebacterium endometrii</name>
    <dbReference type="NCBI Taxonomy" id="2488819"/>
    <lineage>
        <taxon>Bacteria</taxon>
        <taxon>Bacillati</taxon>
        <taxon>Actinomycetota</taxon>
        <taxon>Actinomycetes</taxon>
        <taxon>Mycobacteriales</taxon>
        <taxon>Corynebacteriaceae</taxon>
        <taxon>Corynebacterium</taxon>
    </lineage>
</organism>
<feature type="transmembrane region" description="Helical" evidence="10">
    <location>
        <begin position="81"/>
        <end position="104"/>
    </location>
</feature>
<keyword evidence="6" id="KW-1278">Translocase</keyword>
<dbReference type="AlphaFoldDB" id="A0A4P7QER6"/>
<sequence>MSPNPHHAPTRGADALAPASAGDIWRTLMSLPSAPGKGFFAAVAGALTVTVAFNTLGSTVLGRVVDIVGGMTVPVFGSGDAALKAALAFLLFAFVADAVGPRVANYFLDTQTRRWAVDLRAKALDTVLAAPVPAVMELGTGNVITRMSKDIDTPVTIMSMIGARLFMTLFMIPISAAMMALIHPAYLLIFALAGLLVVPQIKRTLQDLPPVANMVSSVEAKRNTVLLDTIRSMETLRQFKLGAWAHARMERHSWNTVQAWADKTPVIARIVGQGQLVYGVLLIGALALSVPMIQAGWVTPGQASAAVLLVVRLEIHVFNLLMFGGDIQHALTSLGRAVALTQLATDTAEEAPDLRQRQPDVVIEDLGYCYPGGAEVLHGIDLTLAGGTTTALVGTSGAGKSTLASLVAGLQYPTRGRILVGGVDTATVPNTWVTRHVALVTQEVHLFSGTLRDDLLLAAPGSNDPQLHAALAAVGLTPESATWQRWLPDGLDTLIGAGHEDIGADVAQQISLARMVLRQPPVLIMDEATSEAGSEHADTLDSAARAVARGRTSLVVAHRLDQAREADRIIVMEQGQIVEDGDHAGLMAAGGRYARAYAQWEKGQTA</sequence>
<accession>A0A4P7QER6</accession>
<evidence type="ECO:0000313" key="13">
    <source>
        <dbReference type="EMBL" id="QCB27336.1"/>
    </source>
</evidence>
<dbReference type="PROSITE" id="PS50893">
    <property type="entry name" value="ABC_TRANSPORTER_2"/>
    <property type="match status" value="1"/>
</dbReference>
<dbReference type="Pfam" id="PF00664">
    <property type="entry name" value="ABC_membrane"/>
    <property type="match status" value="1"/>
</dbReference>